<dbReference type="InterPro" id="IPR003795">
    <property type="entry name" value="DUF192"/>
</dbReference>
<feature type="transmembrane region" description="Helical" evidence="1">
    <location>
        <begin position="16"/>
        <end position="37"/>
    </location>
</feature>
<dbReference type="PANTHER" id="PTHR37953:SF1">
    <property type="entry name" value="UPF0127 PROTEIN MJ1496"/>
    <property type="match status" value="1"/>
</dbReference>
<sequence length="170" mass="19044">MPQTHSTLTRRSSPSMTIGIGITALFLTGIAMMALVVERQVMQEVVGQMATQDGRHELALEVARTSRQRRQGLMERPSLPDNAGMLFTYGEQQPAESSFWMYQTRFPLDIAFLDQQGRVLSMATMPPCTRQREDCPRYPASVPFWMALELNAGAFDAMGVEVGDRLEVDL</sequence>
<accession>A0A1N6EQX5</accession>
<dbReference type="RefSeq" id="WP_074211825.1">
    <property type="nucleotide sequence ID" value="NZ_BJOI01000089.1"/>
</dbReference>
<dbReference type="EMBL" id="FSQX01000002">
    <property type="protein sequence ID" value="SIN87091.1"/>
    <property type="molecule type" value="Genomic_DNA"/>
</dbReference>
<dbReference type="Pfam" id="PF02643">
    <property type="entry name" value="DUF192"/>
    <property type="match status" value="1"/>
</dbReference>
<evidence type="ECO:0008006" key="4">
    <source>
        <dbReference type="Google" id="ProtNLM"/>
    </source>
</evidence>
<dbReference type="AlphaFoldDB" id="A0A1N6EQX5"/>
<organism evidence="2 3">
    <name type="scientific">Vreelandella aquamarina</name>
    <dbReference type="NCBI Taxonomy" id="77097"/>
    <lineage>
        <taxon>Bacteria</taxon>
        <taxon>Pseudomonadati</taxon>
        <taxon>Pseudomonadota</taxon>
        <taxon>Gammaproteobacteria</taxon>
        <taxon>Oceanospirillales</taxon>
        <taxon>Halomonadaceae</taxon>
        <taxon>Vreelandella</taxon>
    </lineage>
</organism>
<dbReference type="GeneID" id="97278333"/>
<protein>
    <recommendedName>
        <fullName evidence="4">DUF192 domain-containing protein</fullName>
    </recommendedName>
</protein>
<proteinExistence type="predicted"/>
<gene>
    <name evidence="2" type="ORF">SAMN05878438_3719</name>
</gene>
<keyword evidence="1" id="KW-1133">Transmembrane helix</keyword>
<evidence type="ECO:0000313" key="2">
    <source>
        <dbReference type="EMBL" id="SIN87091.1"/>
    </source>
</evidence>
<keyword evidence="1" id="KW-0472">Membrane</keyword>
<evidence type="ECO:0000313" key="3">
    <source>
        <dbReference type="Proteomes" id="UP000185024"/>
    </source>
</evidence>
<name>A0A1N6EQX5_9GAMM</name>
<evidence type="ECO:0000256" key="1">
    <source>
        <dbReference type="SAM" id="Phobius"/>
    </source>
</evidence>
<dbReference type="PANTHER" id="PTHR37953">
    <property type="entry name" value="UPF0127 PROTEIN MJ1496"/>
    <property type="match status" value="1"/>
</dbReference>
<dbReference type="Proteomes" id="UP000185024">
    <property type="component" value="Unassembled WGS sequence"/>
</dbReference>
<reference evidence="2 3" key="1">
    <citation type="submission" date="2016-11" db="EMBL/GenBank/DDBJ databases">
        <authorList>
            <person name="Jaros S."/>
            <person name="Januszkiewicz K."/>
            <person name="Wedrychowicz H."/>
        </authorList>
    </citation>
    <scope>NUCLEOTIDE SEQUENCE [LARGE SCALE GENOMIC DNA]</scope>
    <source>
        <strain evidence="2 3">ACAM 239</strain>
    </source>
</reference>
<dbReference type="Gene3D" id="2.60.120.1140">
    <property type="entry name" value="Protein of unknown function DUF192"/>
    <property type="match status" value="1"/>
</dbReference>
<dbReference type="InterPro" id="IPR038695">
    <property type="entry name" value="Saro_0823-like_sf"/>
</dbReference>
<keyword evidence="1" id="KW-0812">Transmembrane</keyword>